<accession>A0AB40C2S3</accession>
<dbReference type="RefSeq" id="XP_039133937.1">
    <property type="nucleotide sequence ID" value="XM_039278003.1"/>
</dbReference>
<reference evidence="2" key="1">
    <citation type="submission" date="2025-08" db="UniProtKB">
        <authorList>
            <consortium name="RefSeq"/>
        </authorList>
    </citation>
    <scope>IDENTIFICATION</scope>
</reference>
<evidence type="ECO:0000313" key="2">
    <source>
        <dbReference type="RefSeq" id="XP_039133937.1"/>
    </source>
</evidence>
<dbReference type="Proteomes" id="UP001515500">
    <property type="component" value="Chromosome 10"/>
</dbReference>
<proteinExistence type="predicted"/>
<gene>
    <name evidence="2" type="primary">LOC120270922</name>
</gene>
<dbReference type="GeneID" id="120270922"/>
<keyword evidence="1" id="KW-1185">Reference proteome</keyword>
<protein>
    <submittedName>
        <fullName evidence="2">Uncharacterized protein LOC120270922</fullName>
    </submittedName>
</protein>
<dbReference type="AlphaFoldDB" id="A0AB40C2S3"/>
<sequence length="130" mass="14761">MLDSADSRHLMKSVEEYLRHLIDNHCTGDRNEMALLPEGITDLLRHEMLSVPLVELSETLSRLCLDYPDLSISCHRKARTGPLIINFTGKDQMRVELAVKVVSQKYHGAFSEFNFEGVLKNSKGRAVFSQ</sequence>
<organism evidence="1 2">
    <name type="scientific">Dioscorea cayennensis subsp. rotundata</name>
    <name type="common">White Guinea yam</name>
    <name type="synonym">Dioscorea rotundata</name>
    <dbReference type="NCBI Taxonomy" id="55577"/>
    <lineage>
        <taxon>Eukaryota</taxon>
        <taxon>Viridiplantae</taxon>
        <taxon>Streptophyta</taxon>
        <taxon>Embryophyta</taxon>
        <taxon>Tracheophyta</taxon>
        <taxon>Spermatophyta</taxon>
        <taxon>Magnoliopsida</taxon>
        <taxon>Liliopsida</taxon>
        <taxon>Dioscoreales</taxon>
        <taxon>Dioscoreaceae</taxon>
        <taxon>Dioscorea</taxon>
    </lineage>
</organism>
<evidence type="ECO:0000313" key="1">
    <source>
        <dbReference type="Proteomes" id="UP001515500"/>
    </source>
</evidence>
<name>A0AB40C2S3_DIOCR</name>